<dbReference type="RefSeq" id="WP_119202327.1">
    <property type="nucleotide sequence ID" value="NZ_CABIWG010000001.1"/>
</dbReference>
<feature type="transmembrane region" description="Helical" evidence="1">
    <location>
        <begin position="6"/>
        <end position="25"/>
    </location>
</feature>
<keyword evidence="1" id="KW-0812">Transmembrane</keyword>
<proteinExistence type="predicted"/>
<reference evidence="2 3" key="1">
    <citation type="submission" date="2018-08" db="EMBL/GenBank/DDBJ databases">
        <title>A genome reference for cultivated species of the human gut microbiota.</title>
        <authorList>
            <person name="Zou Y."/>
            <person name="Xue W."/>
            <person name="Luo G."/>
        </authorList>
    </citation>
    <scope>NUCLEOTIDE SEQUENCE [LARGE SCALE GENOMIC DNA]</scope>
    <source>
        <strain evidence="2 3">AF22-21</strain>
    </source>
</reference>
<dbReference type="OrthoDB" id="9998017at2"/>
<accession>A0A3R6A143</accession>
<dbReference type="AlphaFoldDB" id="A0A3R6A143"/>
<evidence type="ECO:0000256" key="1">
    <source>
        <dbReference type="SAM" id="Phobius"/>
    </source>
</evidence>
<protein>
    <recommendedName>
        <fullName evidence="4">Bypass of forespore C C-terminal domain-containing protein</fullName>
    </recommendedName>
</protein>
<keyword evidence="1" id="KW-0472">Membrane</keyword>
<evidence type="ECO:0000313" key="3">
    <source>
        <dbReference type="Proteomes" id="UP000283295"/>
    </source>
</evidence>
<comment type="caution">
    <text evidence="2">The sequence shown here is derived from an EMBL/GenBank/DDBJ whole genome shotgun (WGS) entry which is preliminary data.</text>
</comment>
<organism evidence="2 3">
    <name type="scientific">Coprococcus eutactus</name>
    <dbReference type="NCBI Taxonomy" id="33043"/>
    <lineage>
        <taxon>Bacteria</taxon>
        <taxon>Bacillati</taxon>
        <taxon>Bacillota</taxon>
        <taxon>Clostridia</taxon>
        <taxon>Lachnospirales</taxon>
        <taxon>Lachnospiraceae</taxon>
        <taxon>Coprococcus</taxon>
    </lineage>
</organism>
<dbReference type="EMBL" id="QRVK01000007">
    <property type="protein sequence ID" value="RGS43348.1"/>
    <property type="molecule type" value="Genomic_DNA"/>
</dbReference>
<evidence type="ECO:0008006" key="4">
    <source>
        <dbReference type="Google" id="ProtNLM"/>
    </source>
</evidence>
<dbReference type="Proteomes" id="UP000283295">
    <property type="component" value="Unassembled WGS sequence"/>
</dbReference>
<sequence>MKRAVYLFIIIISIFAFAFFCREVVLQSNRQYNDMGQRSHRSEKEKEDMIAMDNASPDLMGGIVVGAEAEFEHRFFYVGLYNGCVTVFNRYGSICFETGIPFESVDIRIRKCLSKRIYFEDIADAEKFVVSIEED</sequence>
<keyword evidence="1" id="KW-1133">Transmembrane helix</keyword>
<evidence type="ECO:0000313" key="2">
    <source>
        <dbReference type="EMBL" id="RGS43348.1"/>
    </source>
</evidence>
<gene>
    <name evidence="2" type="ORF">DWX94_04590</name>
</gene>
<name>A0A3R6A143_9FIRM</name>